<sequence>MPRGSVVPLSQSAYQSIRSAIVDLTLPPGSFFLDRDVADLVGASRTPIREALARLEVEGWVESVPRKGFRVSGVDLDEVSEMAEMVAGIEAAGCISLATEQDRVRTSLLRETNAQLGVFAEEGNVVAFLLHDDRFHRLTAAGGLGHRLTGSIYSLLIDQLHRARRLRPASPGDLLRHVEEHRLLIMSLELGDAEAAALICRGHRRRMVERLRTTIESLGREVVETTSMLVDAAGDETSSSASDEEAAVGDAARSDAKEPEEIIGQMSAEAAERSQRRRVRLGRRRRSEGG</sequence>
<dbReference type="PROSITE" id="PS50949">
    <property type="entry name" value="HTH_GNTR"/>
    <property type="match status" value="1"/>
</dbReference>
<dbReference type="RefSeq" id="WP_015797690.1">
    <property type="nucleotide sequence ID" value="NC_013124.1"/>
</dbReference>
<dbReference type="SUPFAM" id="SSF48008">
    <property type="entry name" value="GntR ligand-binding domain-like"/>
    <property type="match status" value="1"/>
</dbReference>
<evidence type="ECO:0000259" key="5">
    <source>
        <dbReference type="PROSITE" id="PS50949"/>
    </source>
</evidence>
<dbReference type="InterPro" id="IPR008920">
    <property type="entry name" value="TF_FadR/GntR_C"/>
</dbReference>
<dbReference type="PANTHER" id="PTHR43537:SF52">
    <property type="entry name" value="FATTY ACID METABOLISM REGULATOR PROTEIN"/>
    <property type="match status" value="1"/>
</dbReference>
<name>C7M287_ACIFD</name>
<feature type="compositionally biased region" description="Basic residues" evidence="4">
    <location>
        <begin position="275"/>
        <end position="290"/>
    </location>
</feature>
<evidence type="ECO:0000256" key="3">
    <source>
        <dbReference type="ARBA" id="ARBA00023163"/>
    </source>
</evidence>
<evidence type="ECO:0000256" key="2">
    <source>
        <dbReference type="ARBA" id="ARBA00023125"/>
    </source>
</evidence>
<dbReference type="Gene3D" id="1.20.120.530">
    <property type="entry name" value="GntR ligand-binding domain-like"/>
    <property type="match status" value="1"/>
</dbReference>
<feature type="region of interest" description="Disordered" evidence="4">
    <location>
        <begin position="234"/>
        <end position="290"/>
    </location>
</feature>
<organism evidence="6 7">
    <name type="scientific">Acidimicrobium ferrooxidans (strain DSM 10331 / JCM 15462 / NBRC 103882 / ICP)</name>
    <dbReference type="NCBI Taxonomy" id="525909"/>
    <lineage>
        <taxon>Bacteria</taxon>
        <taxon>Bacillati</taxon>
        <taxon>Actinomycetota</taxon>
        <taxon>Acidimicrobiia</taxon>
        <taxon>Acidimicrobiales</taxon>
        <taxon>Acidimicrobiaceae</taxon>
        <taxon>Acidimicrobium</taxon>
    </lineage>
</organism>
<dbReference type="GO" id="GO:0003700">
    <property type="term" value="F:DNA-binding transcription factor activity"/>
    <property type="evidence" value="ECO:0007669"/>
    <property type="project" value="InterPro"/>
</dbReference>
<evidence type="ECO:0000256" key="1">
    <source>
        <dbReference type="ARBA" id="ARBA00023015"/>
    </source>
</evidence>
<dbReference type="HOGENOM" id="CLU_017584_5_3_11"/>
<keyword evidence="1" id="KW-0805">Transcription regulation</keyword>
<dbReference type="Gene3D" id="1.10.10.10">
    <property type="entry name" value="Winged helix-like DNA-binding domain superfamily/Winged helix DNA-binding domain"/>
    <property type="match status" value="1"/>
</dbReference>
<dbReference type="STRING" id="525909.Afer_0216"/>
<dbReference type="SUPFAM" id="SSF46785">
    <property type="entry name" value="Winged helix' DNA-binding domain"/>
    <property type="match status" value="1"/>
</dbReference>
<keyword evidence="7" id="KW-1185">Reference proteome</keyword>
<dbReference type="Pfam" id="PF00392">
    <property type="entry name" value="GntR"/>
    <property type="match status" value="1"/>
</dbReference>
<protein>
    <submittedName>
        <fullName evidence="6">Transcriptional regulator, GntR family</fullName>
    </submittedName>
</protein>
<keyword evidence="3" id="KW-0804">Transcription</keyword>
<keyword evidence="2" id="KW-0238">DNA-binding</keyword>
<reference evidence="6 7" key="1">
    <citation type="journal article" date="2009" name="Stand. Genomic Sci.">
        <title>Complete genome sequence of Acidimicrobium ferrooxidans type strain (ICP).</title>
        <authorList>
            <person name="Clum A."/>
            <person name="Nolan M."/>
            <person name="Lang E."/>
            <person name="Glavina Del Rio T."/>
            <person name="Tice H."/>
            <person name="Copeland A."/>
            <person name="Cheng J.F."/>
            <person name="Lucas S."/>
            <person name="Chen F."/>
            <person name="Bruce D."/>
            <person name="Goodwin L."/>
            <person name="Pitluck S."/>
            <person name="Ivanova N."/>
            <person name="Mavrommatis K."/>
            <person name="Mikhailova N."/>
            <person name="Pati A."/>
            <person name="Chen A."/>
            <person name="Palaniappan K."/>
            <person name="Goker M."/>
            <person name="Spring S."/>
            <person name="Land M."/>
            <person name="Hauser L."/>
            <person name="Chang Y.J."/>
            <person name="Jeffries C.C."/>
            <person name="Chain P."/>
            <person name="Bristow J."/>
            <person name="Eisen J.A."/>
            <person name="Markowitz V."/>
            <person name="Hugenholtz P."/>
            <person name="Kyrpides N.C."/>
            <person name="Klenk H.P."/>
            <person name="Lapidus A."/>
        </authorList>
    </citation>
    <scope>NUCLEOTIDE SEQUENCE [LARGE SCALE GENOMIC DNA]</scope>
    <source>
        <strain evidence="7">DSM 10331 / JCM 15462 / NBRC 103882 / ICP</strain>
    </source>
</reference>
<dbReference type="KEGG" id="afo:Afer_0216"/>
<dbReference type="Pfam" id="PF07729">
    <property type="entry name" value="FCD"/>
    <property type="match status" value="1"/>
</dbReference>
<feature type="domain" description="HTH gntR-type" evidence="5">
    <location>
        <begin position="7"/>
        <end position="74"/>
    </location>
</feature>
<dbReference type="InterPro" id="IPR036388">
    <property type="entry name" value="WH-like_DNA-bd_sf"/>
</dbReference>
<dbReference type="Proteomes" id="UP000000771">
    <property type="component" value="Chromosome"/>
</dbReference>
<evidence type="ECO:0000256" key="4">
    <source>
        <dbReference type="SAM" id="MobiDB-lite"/>
    </source>
</evidence>
<evidence type="ECO:0000313" key="6">
    <source>
        <dbReference type="EMBL" id="ACU53185.1"/>
    </source>
</evidence>
<dbReference type="AlphaFoldDB" id="C7M287"/>
<gene>
    <name evidence="6" type="ordered locus">Afer_0216</name>
</gene>
<evidence type="ECO:0000313" key="7">
    <source>
        <dbReference type="Proteomes" id="UP000000771"/>
    </source>
</evidence>
<dbReference type="eggNOG" id="COG1802">
    <property type="taxonomic scope" value="Bacteria"/>
</dbReference>
<dbReference type="InterPro" id="IPR011711">
    <property type="entry name" value="GntR_C"/>
</dbReference>
<dbReference type="InterPro" id="IPR000524">
    <property type="entry name" value="Tscrpt_reg_HTH_GntR"/>
</dbReference>
<dbReference type="EMBL" id="CP001631">
    <property type="protein sequence ID" value="ACU53185.1"/>
    <property type="molecule type" value="Genomic_DNA"/>
</dbReference>
<proteinExistence type="predicted"/>
<dbReference type="CDD" id="cd07377">
    <property type="entry name" value="WHTH_GntR"/>
    <property type="match status" value="1"/>
</dbReference>
<dbReference type="InterPro" id="IPR036390">
    <property type="entry name" value="WH_DNA-bd_sf"/>
</dbReference>
<dbReference type="GO" id="GO:0003677">
    <property type="term" value="F:DNA binding"/>
    <property type="evidence" value="ECO:0007669"/>
    <property type="project" value="UniProtKB-KW"/>
</dbReference>
<dbReference type="PANTHER" id="PTHR43537">
    <property type="entry name" value="TRANSCRIPTIONAL REGULATOR, GNTR FAMILY"/>
    <property type="match status" value="1"/>
</dbReference>
<accession>C7M287</accession>
<dbReference type="SMART" id="SM00345">
    <property type="entry name" value="HTH_GNTR"/>
    <property type="match status" value="1"/>
</dbReference>